<evidence type="ECO:0000256" key="1">
    <source>
        <dbReference type="SAM" id="MobiDB-lite"/>
    </source>
</evidence>
<proteinExistence type="predicted"/>
<feature type="region of interest" description="Disordered" evidence="1">
    <location>
        <begin position="173"/>
        <end position="204"/>
    </location>
</feature>
<feature type="region of interest" description="Disordered" evidence="1">
    <location>
        <begin position="223"/>
        <end position="246"/>
    </location>
</feature>
<keyword evidence="3" id="KW-1185">Reference proteome</keyword>
<sequence>MREPIAAKQRRRSSGNWAVWAAAAMRSTRVALSTSRTPSASRYFSARMSSGLLSSPTDWDLERVLSAIRASVLEAPATPGMGTRLRLLLSPFDALLNAQQLYMAHSTPPVHQRHRPYPSRPHQWTIRAPDDRRSVPPPVASIRLSTMVSPSTCRFLRMSCLHLRATPVPQINDASPAVPSAGPAHSPLEPASYNTSPKRSTRGKKYARCVQRAGRIRHAHHVPPTSTAAFSPTSRAGLSRSCDPSPRHVQATAQQTKTVRKHRVAWMGIESPPRSREEMRGSCITCEGCGRSNRERTRCS</sequence>
<dbReference type="AlphaFoldDB" id="A0AAD6Z6I3"/>
<protein>
    <submittedName>
        <fullName evidence="2">Uncharacterized protein</fullName>
    </submittedName>
</protein>
<dbReference type="EMBL" id="JARIHO010000079">
    <property type="protein sequence ID" value="KAJ7310073.1"/>
    <property type="molecule type" value="Genomic_DNA"/>
</dbReference>
<accession>A0AAD6Z6I3</accession>
<reference evidence="2" key="1">
    <citation type="submission" date="2023-03" db="EMBL/GenBank/DDBJ databases">
        <title>Massive genome expansion in bonnet fungi (Mycena s.s.) driven by repeated elements and novel gene families across ecological guilds.</title>
        <authorList>
            <consortium name="Lawrence Berkeley National Laboratory"/>
            <person name="Harder C.B."/>
            <person name="Miyauchi S."/>
            <person name="Viragh M."/>
            <person name="Kuo A."/>
            <person name="Thoen E."/>
            <person name="Andreopoulos B."/>
            <person name="Lu D."/>
            <person name="Skrede I."/>
            <person name="Drula E."/>
            <person name="Henrissat B."/>
            <person name="Morin E."/>
            <person name="Kohler A."/>
            <person name="Barry K."/>
            <person name="LaButti K."/>
            <person name="Morin E."/>
            <person name="Salamov A."/>
            <person name="Lipzen A."/>
            <person name="Mereny Z."/>
            <person name="Hegedus B."/>
            <person name="Baldrian P."/>
            <person name="Stursova M."/>
            <person name="Weitz H."/>
            <person name="Taylor A."/>
            <person name="Grigoriev I.V."/>
            <person name="Nagy L.G."/>
            <person name="Martin F."/>
            <person name="Kauserud H."/>
        </authorList>
    </citation>
    <scope>NUCLEOTIDE SEQUENCE</scope>
    <source>
        <strain evidence="2">CBHHK002</strain>
    </source>
</reference>
<feature type="compositionally biased region" description="Polar residues" evidence="1">
    <location>
        <begin position="224"/>
        <end position="236"/>
    </location>
</feature>
<organism evidence="2 3">
    <name type="scientific">Mycena albidolilacea</name>
    <dbReference type="NCBI Taxonomy" id="1033008"/>
    <lineage>
        <taxon>Eukaryota</taxon>
        <taxon>Fungi</taxon>
        <taxon>Dikarya</taxon>
        <taxon>Basidiomycota</taxon>
        <taxon>Agaricomycotina</taxon>
        <taxon>Agaricomycetes</taxon>
        <taxon>Agaricomycetidae</taxon>
        <taxon>Agaricales</taxon>
        <taxon>Marasmiineae</taxon>
        <taxon>Mycenaceae</taxon>
        <taxon>Mycena</taxon>
    </lineage>
</organism>
<dbReference type="Proteomes" id="UP001218218">
    <property type="component" value="Unassembled WGS sequence"/>
</dbReference>
<evidence type="ECO:0000313" key="3">
    <source>
        <dbReference type="Proteomes" id="UP001218218"/>
    </source>
</evidence>
<comment type="caution">
    <text evidence="2">The sequence shown here is derived from an EMBL/GenBank/DDBJ whole genome shotgun (WGS) entry which is preliminary data.</text>
</comment>
<gene>
    <name evidence="2" type="ORF">DFH08DRAFT_898778</name>
</gene>
<name>A0AAD6Z6I3_9AGAR</name>
<evidence type="ECO:0000313" key="2">
    <source>
        <dbReference type="EMBL" id="KAJ7310073.1"/>
    </source>
</evidence>